<feature type="region of interest" description="Disordered" evidence="4">
    <location>
        <begin position="1"/>
        <end position="57"/>
    </location>
</feature>
<dbReference type="GO" id="GO:0015630">
    <property type="term" value="C:microtubule cytoskeleton"/>
    <property type="evidence" value="ECO:0007669"/>
    <property type="project" value="TreeGrafter"/>
</dbReference>
<dbReference type="OrthoDB" id="6433611at2759"/>
<name>A0A1D1UVT2_RAMVA</name>
<feature type="compositionally biased region" description="Polar residues" evidence="4">
    <location>
        <begin position="205"/>
        <end position="224"/>
    </location>
</feature>
<feature type="region of interest" description="Disordered" evidence="4">
    <location>
        <begin position="182"/>
        <end position="389"/>
    </location>
</feature>
<evidence type="ECO:0000313" key="5">
    <source>
        <dbReference type="EMBL" id="GAU92575.1"/>
    </source>
</evidence>
<reference evidence="5 6" key="1">
    <citation type="journal article" date="2016" name="Nat. Commun.">
        <title>Extremotolerant tardigrade genome and improved radiotolerance of human cultured cells by tardigrade-unique protein.</title>
        <authorList>
            <person name="Hashimoto T."/>
            <person name="Horikawa D.D."/>
            <person name="Saito Y."/>
            <person name="Kuwahara H."/>
            <person name="Kozuka-Hata H."/>
            <person name="Shin-I T."/>
            <person name="Minakuchi Y."/>
            <person name="Ohishi K."/>
            <person name="Motoyama A."/>
            <person name="Aizu T."/>
            <person name="Enomoto A."/>
            <person name="Kondo K."/>
            <person name="Tanaka S."/>
            <person name="Hara Y."/>
            <person name="Koshikawa S."/>
            <person name="Sagara H."/>
            <person name="Miura T."/>
            <person name="Yokobori S."/>
            <person name="Miyagawa K."/>
            <person name="Suzuki Y."/>
            <person name="Kubo T."/>
            <person name="Oyama M."/>
            <person name="Kohara Y."/>
            <person name="Fujiyama A."/>
            <person name="Arakawa K."/>
            <person name="Katayama T."/>
            <person name="Toyoda A."/>
            <person name="Kunieda T."/>
        </authorList>
    </citation>
    <scope>NUCLEOTIDE SEQUENCE [LARGE SCALE GENOMIC DNA]</scope>
    <source>
        <strain evidence="5 6">YOKOZUNA-1</strain>
    </source>
</reference>
<evidence type="ECO:0000256" key="2">
    <source>
        <dbReference type="ARBA" id="ARBA00023054"/>
    </source>
</evidence>
<feature type="compositionally biased region" description="Low complexity" evidence="4">
    <location>
        <begin position="586"/>
        <end position="604"/>
    </location>
</feature>
<feature type="compositionally biased region" description="Low complexity" evidence="4">
    <location>
        <begin position="711"/>
        <end position="721"/>
    </location>
</feature>
<feature type="compositionally biased region" description="Basic and acidic residues" evidence="4">
    <location>
        <begin position="16"/>
        <end position="27"/>
    </location>
</feature>
<evidence type="ECO:0000256" key="4">
    <source>
        <dbReference type="SAM" id="MobiDB-lite"/>
    </source>
</evidence>
<evidence type="ECO:0000313" key="6">
    <source>
        <dbReference type="Proteomes" id="UP000186922"/>
    </source>
</evidence>
<organism evidence="5 6">
    <name type="scientific">Ramazzottius varieornatus</name>
    <name type="common">Water bear</name>
    <name type="synonym">Tardigrade</name>
    <dbReference type="NCBI Taxonomy" id="947166"/>
    <lineage>
        <taxon>Eukaryota</taxon>
        <taxon>Metazoa</taxon>
        <taxon>Ecdysozoa</taxon>
        <taxon>Tardigrada</taxon>
        <taxon>Eutardigrada</taxon>
        <taxon>Parachela</taxon>
        <taxon>Hypsibioidea</taxon>
        <taxon>Ramazzottiidae</taxon>
        <taxon>Ramazzottius</taxon>
    </lineage>
</organism>
<comment type="similarity">
    <text evidence="1">Belongs to the MAP7 family.</text>
</comment>
<comment type="caution">
    <text evidence="5">The sequence shown here is derived from an EMBL/GenBank/DDBJ whole genome shotgun (WGS) entry which is preliminary data.</text>
</comment>
<dbReference type="GO" id="GO:0000226">
    <property type="term" value="P:microtubule cytoskeleton organization"/>
    <property type="evidence" value="ECO:0007669"/>
    <property type="project" value="TreeGrafter"/>
</dbReference>
<dbReference type="STRING" id="947166.A0A1D1UVT2"/>
<feature type="compositionally biased region" description="Basic and acidic residues" evidence="4">
    <location>
        <begin position="47"/>
        <end position="57"/>
    </location>
</feature>
<feature type="compositionally biased region" description="Basic and acidic residues" evidence="4">
    <location>
        <begin position="507"/>
        <end position="522"/>
    </location>
</feature>
<feature type="region of interest" description="Disordered" evidence="4">
    <location>
        <begin position="703"/>
        <end position="722"/>
    </location>
</feature>
<evidence type="ECO:0000256" key="3">
    <source>
        <dbReference type="SAM" id="Coils"/>
    </source>
</evidence>
<gene>
    <name evidence="5" type="primary">RvY_04638-1</name>
    <name evidence="5" type="synonym">RvY_04638.1</name>
    <name evidence="5" type="ORF">RvY_04638</name>
</gene>
<feature type="compositionally biased region" description="Polar residues" evidence="4">
    <location>
        <begin position="557"/>
        <end position="566"/>
    </location>
</feature>
<feature type="compositionally biased region" description="Basic and acidic residues" evidence="4">
    <location>
        <begin position="628"/>
        <end position="649"/>
    </location>
</feature>
<protein>
    <submittedName>
        <fullName evidence="5">Uncharacterized protein</fullName>
    </submittedName>
</protein>
<proteinExistence type="inferred from homology"/>
<dbReference type="AlphaFoldDB" id="A0A1D1UVT2"/>
<evidence type="ECO:0000256" key="1">
    <source>
        <dbReference type="ARBA" id="ARBA00007525"/>
    </source>
</evidence>
<accession>A0A1D1UVT2</accession>
<dbReference type="Proteomes" id="UP000186922">
    <property type="component" value="Unassembled WGS sequence"/>
</dbReference>
<dbReference type="PANTHER" id="PTHR15073">
    <property type="entry name" value="MICROTUBULE-ASSOCIATED PROTEIN"/>
    <property type="match status" value="1"/>
</dbReference>
<feature type="compositionally biased region" description="Polar residues" evidence="4">
    <location>
        <begin position="272"/>
        <end position="282"/>
    </location>
</feature>
<feature type="coiled-coil region" evidence="3">
    <location>
        <begin position="81"/>
        <end position="122"/>
    </location>
</feature>
<feature type="region of interest" description="Disordered" evidence="4">
    <location>
        <begin position="417"/>
        <end position="450"/>
    </location>
</feature>
<dbReference type="EMBL" id="BDGG01000002">
    <property type="protein sequence ID" value="GAU92575.1"/>
    <property type="molecule type" value="Genomic_DNA"/>
</dbReference>
<feature type="region of interest" description="Disordered" evidence="4">
    <location>
        <begin position="466"/>
        <end position="530"/>
    </location>
</feature>
<dbReference type="InterPro" id="IPR051483">
    <property type="entry name" value="MAP7_domain-containing"/>
</dbReference>
<keyword evidence="6" id="KW-1185">Reference proteome</keyword>
<feature type="compositionally biased region" description="Polar residues" evidence="4">
    <location>
        <begin position="422"/>
        <end position="450"/>
    </location>
</feature>
<feature type="compositionally biased region" description="Polar residues" evidence="4">
    <location>
        <begin position="310"/>
        <end position="333"/>
    </location>
</feature>
<sequence>MDSPSGPSIMGSENPKFSERRLGRSDSEASDVANMGDASSHNMPSRKSKDGLTRDERIKLVRERQMLEHKRRLDELKQAQLQAFKAKQQQATQKRRFLEELRNRDEQRRNEVLARKRKLEEIERNRKEAILRKHQEIFDRIDNKRRQHESRRMAYGLSTYRLSEQDDTMFGSDMSASRRAVSVGALASRSRGSMTQRSHHHSVVLSPNSSQTARTRGSPGTPSRNGGPLDFVSGSKAGSSENSPAHSTRPPRSAQSHPPPTNRHRPAETARSRQGSRPTTAQAEPASARAKRPTSLMTRSLLQPAEVSKTAASTPDTSSSFQTLSKRSQSVGNVSARRQKKNQGSSMILQPAKSEVEIESPRKTEEIVRFESSLKLPSTPENPEVSLRTGRKVISEAEAKAALAEKRRLARLKLEAERSAASGHNLSESMLLDSQPSSSGFEESEQSLDVTNRRASVAEFVELEKSFTEESNSLSRHDSVSEVNNIHSDEEASVGTGVLVNRVDEEEVRRDEINRENDERLVESQNSDVEEAIENVREGIEEIVHLLEEIPEHFSRQVESPATENNRAGPRTDEKTTPENYQEIQPAQEASSAEVPSSPPVETETFIRSEVPQQPSAPPAPSVDPAIDELRRRKLEEEQREEEERNARRQRLEAIKRMTKSGSGLSTTLNGSTDRLSTLASPVTETAKPIDALENARKLLQRRGMGGGGSVDSPSVVPSPSNEVTKGFGEVIEEPRSLSGTPLSDVSSTDTVSLSGFVKGHNGFHEETNPFNGSGSVMSNGSSVDFDPFRANGEWNGLSENGTEGSHYWSGSTTNGTSSHAGASVRMSNSDMLLNFDTS</sequence>
<feature type="region of interest" description="Disordered" evidence="4">
    <location>
        <begin position="551"/>
        <end position="649"/>
    </location>
</feature>
<keyword evidence="2 3" id="KW-0175">Coiled coil</keyword>
<dbReference type="PANTHER" id="PTHR15073:SF1">
    <property type="entry name" value="RETICULOCYTE-BINDING PROTEIN HOMOLOG 2A"/>
    <property type="match status" value="1"/>
</dbReference>
<feature type="compositionally biased region" description="Basic and acidic residues" evidence="4">
    <location>
        <begin position="354"/>
        <end position="369"/>
    </location>
</feature>
<feature type="compositionally biased region" description="Polar residues" evidence="4">
    <location>
        <begin position="236"/>
        <end position="246"/>
    </location>
</feature>